<evidence type="ECO:0000313" key="2">
    <source>
        <dbReference type="EMBL" id="MBB5622194.1"/>
    </source>
</evidence>
<dbReference type="EMBL" id="JACHCF010000007">
    <property type="protein sequence ID" value="MBB5622194.1"/>
    <property type="molecule type" value="Genomic_DNA"/>
</dbReference>
<gene>
    <name evidence="2" type="ORF">HDE69_003259</name>
</gene>
<evidence type="ECO:0000313" key="3">
    <source>
        <dbReference type="Proteomes" id="UP000537718"/>
    </source>
</evidence>
<dbReference type="RefSeq" id="WP_183868121.1">
    <property type="nucleotide sequence ID" value="NZ_JACHCF010000007.1"/>
</dbReference>
<dbReference type="AlphaFoldDB" id="A0A7W9DKT2"/>
<dbReference type="Proteomes" id="UP000537718">
    <property type="component" value="Unassembled WGS sequence"/>
</dbReference>
<sequence length="358" mass="40501">MAIIKSFTALLLFTFSMQAKAQYFKVSAIKETFEQSGEYNFPVLAGKTPAQNLINTFLQGKELDILPGKQKISIFEKVRPQKGSNMGITILNYKVLINTPKLFSVEINSEYTNASLNEYSAINNFDAQTGRLIQFSDLVTKEGYEAIRQFIIKSRKTRLGNYLKTLKNSADQDESVIKTYSSCLLEQDKDNLNLDDLSFQKNGLFLTRRSCSGSHYFQAMEGKTDIYGNLLSNKFLEPYLNEYGKCLLAVTASKCTAPQSQVLRKGAFKGKINQLYPITLLVTYIGEDSFQASYFYDKYGKKTELRGAFNKDSSLLLTEAPNYDTPKKQEVFKLKIKEDGSLTGTWNDGKNTYPVELK</sequence>
<evidence type="ECO:0000256" key="1">
    <source>
        <dbReference type="SAM" id="SignalP"/>
    </source>
</evidence>
<keyword evidence="1" id="KW-0732">Signal</keyword>
<comment type="caution">
    <text evidence="2">The sequence shown here is derived from an EMBL/GenBank/DDBJ whole genome shotgun (WGS) entry which is preliminary data.</text>
</comment>
<reference evidence="2 3" key="1">
    <citation type="submission" date="2020-08" db="EMBL/GenBank/DDBJ databases">
        <title>Genomic Encyclopedia of Type Strains, Phase IV (KMG-V): Genome sequencing to study the core and pangenomes of soil and plant-associated prokaryotes.</title>
        <authorList>
            <person name="Whitman W."/>
        </authorList>
    </citation>
    <scope>NUCLEOTIDE SEQUENCE [LARGE SCALE GENOMIC DNA]</scope>
    <source>
        <strain evidence="2 3">MP7CTX6</strain>
    </source>
</reference>
<protein>
    <submittedName>
        <fullName evidence="2">Uncharacterized protein</fullName>
    </submittedName>
</protein>
<proteinExistence type="predicted"/>
<organism evidence="2 3">
    <name type="scientific">Pedobacter cryoconitis</name>
    <dbReference type="NCBI Taxonomy" id="188932"/>
    <lineage>
        <taxon>Bacteria</taxon>
        <taxon>Pseudomonadati</taxon>
        <taxon>Bacteroidota</taxon>
        <taxon>Sphingobacteriia</taxon>
        <taxon>Sphingobacteriales</taxon>
        <taxon>Sphingobacteriaceae</taxon>
        <taxon>Pedobacter</taxon>
    </lineage>
</organism>
<feature type="chain" id="PRO_5030607363" evidence="1">
    <location>
        <begin position="22"/>
        <end position="358"/>
    </location>
</feature>
<name>A0A7W9DKT2_9SPHI</name>
<accession>A0A7W9DKT2</accession>
<feature type="signal peptide" evidence="1">
    <location>
        <begin position="1"/>
        <end position="21"/>
    </location>
</feature>